<feature type="compositionally biased region" description="Basic and acidic residues" evidence="1">
    <location>
        <begin position="69"/>
        <end position="85"/>
    </location>
</feature>
<feature type="compositionally biased region" description="Low complexity" evidence="1">
    <location>
        <begin position="1001"/>
        <end position="1011"/>
    </location>
</feature>
<feature type="compositionally biased region" description="Basic and acidic residues" evidence="1">
    <location>
        <begin position="1997"/>
        <end position="2019"/>
    </location>
</feature>
<feature type="compositionally biased region" description="Low complexity" evidence="1">
    <location>
        <begin position="166"/>
        <end position="181"/>
    </location>
</feature>
<feature type="compositionally biased region" description="Polar residues" evidence="1">
    <location>
        <begin position="276"/>
        <end position="297"/>
    </location>
</feature>
<feature type="compositionally biased region" description="Basic and acidic residues" evidence="1">
    <location>
        <begin position="1508"/>
        <end position="1556"/>
    </location>
</feature>
<accession>A0AAE1U2M8</accession>
<feature type="region of interest" description="Disordered" evidence="1">
    <location>
        <begin position="1487"/>
        <end position="1652"/>
    </location>
</feature>
<feature type="compositionally biased region" description="Low complexity" evidence="1">
    <location>
        <begin position="632"/>
        <end position="642"/>
    </location>
</feature>
<feature type="region of interest" description="Disordered" evidence="1">
    <location>
        <begin position="69"/>
        <end position="198"/>
    </location>
</feature>
<protein>
    <submittedName>
        <fullName evidence="2">Uncharacterized protein</fullName>
    </submittedName>
</protein>
<feature type="region of interest" description="Disordered" evidence="1">
    <location>
        <begin position="1687"/>
        <end position="1712"/>
    </location>
</feature>
<dbReference type="EMBL" id="JAWZYT010002518">
    <property type="protein sequence ID" value="KAK4303859.1"/>
    <property type="molecule type" value="Genomic_DNA"/>
</dbReference>
<keyword evidence="3" id="KW-1185">Reference proteome</keyword>
<feature type="compositionally biased region" description="Polar residues" evidence="1">
    <location>
        <begin position="306"/>
        <end position="317"/>
    </location>
</feature>
<feature type="compositionally biased region" description="Basic and acidic residues" evidence="1">
    <location>
        <begin position="1587"/>
        <end position="1602"/>
    </location>
</feature>
<feature type="compositionally biased region" description="Low complexity" evidence="1">
    <location>
        <begin position="228"/>
        <end position="246"/>
    </location>
</feature>
<feature type="region of interest" description="Disordered" evidence="1">
    <location>
        <begin position="1164"/>
        <end position="1185"/>
    </location>
</feature>
<feature type="region of interest" description="Disordered" evidence="1">
    <location>
        <begin position="228"/>
        <end position="413"/>
    </location>
</feature>
<feature type="compositionally biased region" description="Basic and acidic residues" evidence="1">
    <location>
        <begin position="1687"/>
        <end position="1700"/>
    </location>
</feature>
<feature type="region of interest" description="Disordered" evidence="1">
    <location>
        <begin position="632"/>
        <end position="686"/>
    </location>
</feature>
<proteinExistence type="predicted"/>
<evidence type="ECO:0000313" key="3">
    <source>
        <dbReference type="Proteomes" id="UP001292094"/>
    </source>
</evidence>
<feature type="compositionally biased region" description="Polar residues" evidence="1">
    <location>
        <begin position="1701"/>
        <end position="1711"/>
    </location>
</feature>
<gene>
    <name evidence="2" type="ORF">Pmani_024159</name>
</gene>
<evidence type="ECO:0000313" key="2">
    <source>
        <dbReference type="EMBL" id="KAK4303859.1"/>
    </source>
</evidence>
<feature type="compositionally biased region" description="Polar residues" evidence="1">
    <location>
        <begin position="648"/>
        <end position="686"/>
    </location>
</feature>
<feature type="compositionally biased region" description="Low complexity" evidence="1">
    <location>
        <begin position="318"/>
        <end position="339"/>
    </location>
</feature>
<feature type="region of interest" description="Disordered" evidence="1">
    <location>
        <begin position="1968"/>
        <end position="2027"/>
    </location>
</feature>
<dbReference type="Proteomes" id="UP001292094">
    <property type="component" value="Unassembled WGS sequence"/>
</dbReference>
<feature type="compositionally biased region" description="Low complexity" evidence="1">
    <location>
        <begin position="143"/>
        <end position="156"/>
    </location>
</feature>
<comment type="caution">
    <text evidence="2">The sequence shown here is derived from an EMBL/GenBank/DDBJ whole genome shotgun (WGS) entry which is preliminary data.</text>
</comment>
<feature type="compositionally biased region" description="Basic residues" evidence="1">
    <location>
        <begin position="1621"/>
        <end position="1652"/>
    </location>
</feature>
<name>A0AAE1U2M8_9EUCA</name>
<feature type="region of interest" description="Disordered" evidence="1">
    <location>
        <begin position="980"/>
        <end position="1016"/>
    </location>
</feature>
<reference evidence="2" key="1">
    <citation type="submission" date="2023-11" db="EMBL/GenBank/DDBJ databases">
        <title>Genome assemblies of two species of porcelain crab, Petrolisthes cinctipes and Petrolisthes manimaculis (Anomura: Porcellanidae).</title>
        <authorList>
            <person name="Angst P."/>
        </authorList>
    </citation>
    <scope>NUCLEOTIDE SEQUENCE</scope>
    <source>
        <strain evidence="2">PB745_02</strain>
        <tissue evidence="2">Gill</tissue>
    </source>
</reference>
<feature type="compositionally biased region" description="Polar residues" evidence="1">
    <location>
        <begin position="182"/>
        <end position="198"/>
    </location>
</feature>
<organism evidence="2 3">
    <name type="scientific">Petrolisthes manimaculis</name>
    <dbReference type="NCBI Taxonomy" id="1843537"/>
    <lineage>
        <taxon>Eukaryota</taxon>
        <taxon>Metazoa</taxon>
        <taxon>Ecdysozoa</taxon>
        <taxon>Arthropoda</taxon>
        <taxon>Crustacea</taxon>
        <taxon>Multicrustacea</taxon>
        <taxon>Malacostraca</taxon>
        <taxon>Eumalacostraca</taxon>
        <taxon>Eucarida</taxon>
        <taxon>Decapoda</taxon>
        <taxon>Pleocyemata</taxon>
        <taxon>Anomura</taxon>
        <taxon>Galatheoidea</taxon>
        <taxon>Porcellanidae</taxon>
        <taxon>Petrolisthes</taxon>
    </lineage>
</organism>
<feature type="compositionally biased region" description="Polar residues" evidence="1">
    <location>
        <begin position="980"/>
        <end position="993"/>
    </location>
</feature>
<feature type="compositionally biased region" description="Polar residues" evidence="1">
    <location>
        <begin position="113"/>
        <end position="142"/>
    </location>
</feature>
<feature type="compositionally biased region" description="Polar residues" evidence="1">
    <location>
        <begin position="1118"/>
        <end position="1134"/>
    </location>
</feature>
<sequence length="2052" mass="227586">MHQGVENTAALSWHNSSSIIQNVNRPNQLNSGTGSWTRNANRGYSELSRGGGEGQCIGGILEDFRAVSNQEKEQHPWHVPVKEEPDGTFSSSSLPYSECYPSTHQEQQDCSHETNLYPSQVYNNPSRLSSTSSPLQDASSRASFSPQFPSKSSFSSELQKVANRRSSSSSTEHQEISSSTHGQFQQSSVVSPHSGSQQLVSDLLQHHNLSQQNNSQQQYHFHIQHNQNPQHQLLQKECSQQQQHLQQKQDPRHFQQQQRPKHPSKFSKIGLPPSPSVWQHVSGSKQPSKSSTLWQAPSSASASEEQVSTPQSQSPCVQSIPHHGQPQPHPSHVQPQLPHMQSHPCQVQPHHVQSLSHGQPQPPSSKPQTVVYPLRDPASPEVKILPNPQSSDLQVLFERPPPPGQPSKRQRVRQLLKEKCRLSQQSTPRKQQSSHVQFQLSKQLSSTNIIHSTPNQESTAVFHQSVQQETAINIHLPTVHKEPILSVQLTALQESSTTYSNTDISATTTSPCTTPSVTALVPSTTLINSATATTSAFTTTTNTLATSTSAFTITTNTSITSTSTSTTSTVPTSASTTITNTLEKKTPLIKDELNLTMPKLTRLSDDPTFLKKRFRRQLGKFARMLEGEEFPKLSSKPLSSCRRSSESTNKSLPPLATSSLPGSMSPSVNNSPSTVRVPPSTHSVAATSEPVYLSEKQATCDSPLDIHASLGTFNLPAHLPPPLSSVSFVNSSIHQNSSSSSCTLSPSLPTTHTVDASLSSSLSSAPATSSTLSTVCSSASLPLSSSPLCNTPSSSSTVTLSNNISKITLQETELDQSIALLEEFLDLSSLIDKCIDSSATPDGNSTIPAKLSAALYCKSLHDVTSKSPGDTGPTEVFTTTSIPTAVSVSAVDGGRTETISTIATQKTSPPLVSTTTICSTGVISHTSLHGVSPLLDASPSLQKTSSSIPNSSHFFPNTSLPVHKATLPFSHASNSSPTLITSFSTHSRSSLASQPHPSPTLPNSSPSLPHSFNTPVSSTPPLTIAYDSPVITHFPSPSHHSTSLHQPTSLPRIIPSPSVSCTVVASHPISSHLSSNIPSPSLPTQFPSPTLPVINPSNLSPKEASKPEDSEKKRFDFSVSNNKTDLSHVNSDPNVRSHERVAKGDASDTLESIANILKVTSEPNANKNELTSQRTNHSVSVKDPVAKERKSLQRTMVDSLPPLRPKGMFSYIQCMQARFSAYLEPSLELPCLQCRQVVPGSDALHHLFFSQIECATCHVSINTCAEFRTLKALGTSCKAVKVPRKRGRPPTFERCEETRKQVAEAGGSHVIRAKKDLCTEKEARERNLGGIKFKIHYGGRGKGEGRTSIQVGENSDKRSEVIGETQRVVMSRDTRTEVDWNCRQGRVGSQTQNLSENNYSGDHTCLRWAQDPVGVVYYHMRRKLATKHFYAGKDRHQTTEDVVEEMVKFVTKFAPLKYYSPWSDAIQKCWKYIYSMQCTGDVSKGIRENKRKRSTKDEQDMTNTVIQERIERGVEEKQKVLGKEEERERGTEKKMKTSLEFEGKEQVGVDATKDDGIVNNNKNDTGKRKRKNKTAKNVEGGMTLRKRKEEITEHKRNEENPAKRRRKERNREGAVSPSNIRKVRLRKRGRGAPRKRSFGGSGRRGRKRGRWWRRRRVIEDNNTHIELKEDVCNVGVDREVMKSTLEDEKRTKISETDEKQAGNNKEVTSKNMSDELSKIGEEVLEHPIVKDNLKEVENPVKITNKSIEEDKEEKKEVKMNYVDKRACIEQDDTRHSTAGIMVEEMEKNVMKEEANPMMEGLFTRLLHQNQLQKDGTGKNWDEKIDKKGDVMIIKQAGYLDTMQEEEEIMEKEVVKCQVERFFNKVEDTLLKHYYRRLSLSPTVTDEDKTVMEKREEEESATTNNVWEENSVEKNKQKQIRGTVEDAIVGINKMDNKEMNKGFNNITEEGKTEDEEISEEDSEYMEVKEEEVEEEVMRGKGKLLLKADGNGTPADCMMKVEESKEKKMKAKMEAEVVTERGEEDFEEYGDPLLTQSYSSDNLESIVQYVSLVD</sequence>
<evidence type="ECO:0000256" key="1">
    <source>
        <dbReference type="SAM" id="MobiDB-lite"/>
    </source>
</evidence>
<feature type="compositionally biased region" description="Polar residues" evidence="1">
    <location>
        <begin position="88"/>
        <end position="105"/>
    </location>
</feature>
<feature type="region of interest" description="Disordered" evidence="1">
    <location>
        <begin position="1073"/>
        <end position="1147"/>
    </location>
</feature>
<feature type="compositionally biased region" description="Basic and acidic residues" evidence="1">
    <location>
        <begin position="1135"/>
        <end position="1146"/>
    </location>
</feature>
<feature type="compositionally biased region" description="Low complexity" evidence="1">
    <location>
        <begin position="1073"/>
        <end position="1083"/>
    </location>
</feature>
<feature type="compositionally biased region" description="Basic and acidic residues" evidence="1">
    <location>
        <begin position="1103"/>
        <end position="1116"/>
    </location>
</feature>
<feature type="compositionally biased region" description="Polar residues" evidence="1">
    <location>
        <begin position="1164"/>
        <end position="1179"/>
    </location>
</feature>